<dbReference type="AlphaFoldDB" id="A0AAV4SHK8"/>
<comment type="caution">
    <text evidence="1">The sequence shown here is derived from an EMBL/GenBank/DDBJ whole genome shotgun (WGS) entry which is preliminary data.</text>
</comment>
<sequence length="187" mass="20134">MPLKNLLFIYDGIVGQKNLNPGKVSTTLKICLSTCVDIGETLKRFQSARKKVIWDLNSEREDLWRLYKPNGFLVDSHLFPVITSSSLELLSSSSCKSFVMTSMISIVCLVVLACTAVSAGPLYPYAAPYYGAYGAYGAYAPYVPRVAPYAAAVPAAVPAAPCSTSSSSCSRSSCSCLSRLLCIRQSC</sequence>
<name>A0AAV4SHK8_CAEEX</name>
<organism evidence="1 2">
    <name type="scientific">Caerostris extrusa</name>
    <name type="common">Bark spider</name>
    <name type="synonym">Caerostris bankana</name>
    <dbReference type="NCBI Taxonomy" id="172846"/>
    <lineage>
        <taxon>Eukaryota</taxon>
        <taxon>Metazoa</taxon>
        <taxon>Ecdysozoa</taxon>
        <taxon>Arthropoda</taxon>
        <taxon>Chelicerata</taxon>
        <taxon>Arachnida</taxon>
        <taxon>Araneae</taxon>
        <taxon>Araneomorphae</taxon>
        <taxon>Entelegynae</taxon>
        <taxon>Araneoidea</taxon>
        <taxon>Araneidae</taxon>
        <taxon>Caerostris</taxon>
    </lineage>
</organism>
<evidence type="ECO:0000313" key="2">
    <source>
        <dbReference type="Proteomes" id="UP001054945"/>
    </source>
</evidence>
<dbReference type="Proteomes" id="UP001054945">
    <property type="component" value="Unassembled WGS sequence"/>
</dbReference>
<reference evidence="1 2" key="1">
    <citation type="submission" date="2021-06" db="EMBL/GenBank/DDBJ databases">
        <title>Caerostris extrusa draft genome.</title>
        <authorList>
            <person name="Kono N."/>
            <person name="Arakawa K."/>
        </authorList>
    </citation>
    <scope>NUCLEOTIDE SEQUENCE [LARGE SCALE GENOMIC DNA]</scope>
</reference>
<gene>
    <name evidence="1" type="ORF">CEXT_738011</name>
</gene>
<dbReference type="EMBL" id="BPLR01009615">
    <property type="protein sequence ID" value="GIY33280.1"/>
    <property type="molecule type" value="Genomic_DNA"/>
</dbReference>
<evidence type="ECO:0000313" key="1">
    <source>
        <dbReference type="EMBL" id="GIY33280.1"/>
    </source>
</evidence>
<proteinExistence type="predicted"/>
<accession>A0AAV4SHK8</accession>
<protein>
    <submittedName>
        <fullName evidence="1">Uncharacterized protein</fullName>
    </submittedName>
</protein>
<keyword evidence="2" id="KW-1185">Reference proteome</keyword>